<evidence type="ECO:0000256" key="1">
    <source>
        <dbReference type="ARBA" id="ARBA00004651"/>
    </source>
</evidence>
<comment type="similarity">
    <text evidence="7">Belongs to the 4-toluene sulfonate uptake permease (TSUP) (TC 2.A.102) family.</text>
</comment>
<keyword evidence="4 7" id="KW-0812">Transmembrane</keyword>
<keyword evidence="3 7" id="KW-1003">Cell membrane</keyword>
<evidence type="ECO:0000313" key="9">
    <source>
        <dbReference type="Proteomes" id="UP000192315"/>
    </source>
</evidence>
<dbReference type="PANTHER" id="PTHR30269:SF37">
    <property type="entry name" value="MEMBRANE TRANSPORTER PROTEIN"/>
    <property type="match status" value="1"/>
</dbReference>
<dbReference type="RefSeq" id="WP_084272871.1">
    <property type="nucleotide sequence ID" value="NZ_FWYE01000002.1"/>
</dbReference>
<accession>A0A8G2FX32</accession>
<keyword evidence="2" id="KW-0813">Transport</keyword>
<dbReference type="InterPro" id="IPR002781">
    <property type="entry name" value="TM_pro_TauE-like"/>
</dbReference>
<dbReference type="GO" id="GO:0005886">
    <property type="term" value="C:plasma membrane"/>
    <property type="evidence" value="ECO:0007669"/>
    <property type="project" value="UniProtKB-SubCell"/>
</dbReference>
<dbReference type="Pfam" id="PF01925">
    <property type="entry name" value="TauE"/>
    <property type="match status" value="1"/>
</dbReference>
<comment type="subcellular location">
    <subcellularLocation>
        <location evidence="1 7">Cell membrane</location>
        <topology evidence="1 7">Multi-pass membrane protein</topology>
    </subcellularLocation>
</comment>
<comment type="caution">
    <text evidence="8">The sequence shown here is derived from an EMBL/GenBank/DDBJ whole genome shotgun (WGS) entry which is preliminary data.</text>
</comment>
<reference evidence="8 9" key="1">
    <citation type="submission" date="2017-04" db="EMBL/GenBank/DDBJ databases">
        <authorList>
            <person name="Varghese N."/>
            <person name="Submissions S."/>
        </authorList>
    </citation>
    <scope>NUCLEOTIDE SEQUENCE [LARGE SCALE GENOMIC DNA]</scope>
    <source>
        <strain evidence="8 9">DSM 9789</strain>
    </source>
</reference>
<gene>
    <name evidence="8" type="ORF">SAMN02745355_1021</name>
</gene>
<evidence type="ECO:0000256" key="5">
    <source>
        <dbReference type="ARBA" id="ARBA00022989"/>
    </source>
</evidence>
<name>A0A8G2FX32_PICTO</name>
<dbReference type="EMBL" id="FWYE01000002">
    <property type="protein sequence ID" value="SMD31101.1"/>
    <property type="molecule type" value="Genomic_DNA"/>
</dbReference>
<dbReference type="InterPro" id="IPR052017">
    <property type="entry name" value="TSUP"/>
</dbReference>
<proteinExistence type="inferred from homology"/>
<dbReference type="PANTHER" id="PTHR30269">
    <property type="entry name" value="TRANSMEMBRANE PROTEIN YFCA"/>
    <property type="match status" value="1"/>
</dbReference>
<feature type="transmembrane region" description="Helical" evidence="7">
    <location>
        <begin position="41"/>
        <end position="69"/>
    </location>
</feature>
<feature type="transmembrane region" description="Helical" evidence="7">
    <location>
        <begin position="81"/>
        <end position="102"/>
    </location>
</feature>
<sequence>MSIIFIIIKFLTIVIGSIIAGFIGSLTGLGGGTVLVPVLTLFYGIPIIFATGASLISTIATSAGSASAYTRQKIANIKIGIGLEIATTIGAIVGSVTAVYIYDHKLDWIVYVIFGIVLLFSLIPTIRRIGSEEPIKMKPDWTTRLFQLTGKYYDSRLQKEISYQGVRWYLAEIIMFFAGVISGLLGIGSGALKVLGMDWALNLPMKVTTTTSNFMIGITAATGSSIYWYAGYIEPFIAAATAIGVLVGSFLGAKVLVRITNRNVRWVFFAILSFLGIEMILKGFYTVKFSIFALIPLNVQFYISIAIAIILISVLYLNQQHKVNGNLSVRGFK</sequence>
<protein>
    <recommendedName>
        <fullName evidence="7">Probable membrane transporter protein</fullName>
    </recommendedName>
</protein>
<keyword evidence="9" id="KW-1185">Reference proteome</keyword>
<feature type="transmembrane region" description="Helical" evidence="7">
    <location>
        <begin position="236"/>
        <end position="257"/>
    </location>
</feature>
<evidence type="ECO:0000256" key="2">
    <source>
        <dbReference type="ARBA" id="ARBA00022448"/>
    </source>
</evidence>
<evidence type="ECO:0000313" key="8">
    <source>
        <dbReference type="EMBL" id="SMD31101.1"/>
    </source>
</evidence>
<feature type="transmembrane region" description="Helical" evidence="7">
    <location>
        <begin position="264"/>
        <end position="285"/>
    </location>
</feature>
<organism evidence="8 9">
    <name type="scientific">Picrophilus torridus (strain ATCC 700027 / DSM 9790 / JCM 10055 / NBRC 100828 / KAW 2/3)</name>
    <dbReference type="NCBI Taxonomy" id="1122961"/>
    <lineage>
        <taxon>Archaea</taxon>
        <taxon>Methanobacteriati</taxon>
        <taxon>Thermoplasmatota</taxon>
        <taxon>Thermoplasmata</taxon>
        <taxon>Thermoplasmatales</taxon>
        <taxon>Picrophilaceae</taxon>
        <taxon>Picrophilus</taxon>
    </lineage>
</organism>
<evidence type="ECO:0000256" key="7">
    <source>
        <dbReference type="RuleBase" id="RU363041"/>
    </source>
</evidence>
<keyword evidence="6 7" id="KW-0472">Membrane</keyword>
<keyword evidence="5 7" id="KW-1133">Transmembrane helix</keyword>
<feature type="transmembrane region" description="Helical" evidence="7">
    <location>
        <begin position="7"/>
        <end position="29"/>
    </location>
</feature>
<dbReference type="AlphaFoldDB" id="A0A8G2FX32"/>
<feature type="transmembrane region" description="Helical" evidence="7">
    <location>
        <begin position="168"/>
        <end position="192"/>
    </location>
</feature>
<evidence type="ECO:0000256" key="3">
    <source>
        <dbReference type="ARBA" id="ARBA00022475"/>
    </source>
</evidence>
<feature type="transmembrane region" description="Helical" evidence="7">
    <location>
        <begin position="291"/>
        <end position="317"/>
    </location>
</feature>
<feature type="transmembrane region" description="Helical" evidence="7">
    <location>
        <begin position="108"/>
        <end position="126"/>
    </location>
</feature>
<dbReference type="Proteomes" id="UP000192315">
    <property type="component" value="Unassembled WGS sequence"/>
</dbReference>
<evidence type="ECO:0000256" key="4">
    <source>
        <dbReference type="ARBA" id="ARBA00022692"/>
    </source>
</evidence>
<evidence type="ECO:0000256" key="6">
    <source>
        <dbReference type="ARBA" id="ARBA00023136"/>
    </source>
</evidence>